<dbReference type="GO" id="GO:0031267">
    <property type="term" value="F:small GTPase binding"/>
    <property type="evidence" value="ECO:0007669"/>
    <property type="project" value="TreeGrafter"/>
</dbReference>
<protein>
    <recommendedName>
        <fullName evidence="3">VPS9 domain-containing protein</fullName>
    </recommendedName>
</protein>
<dbReference type="GO" id="GO:0005829">
    <property type="term" value="C:cytosol"/>
    <property type="evidence" value="ECO:0007669"/>
    <property type="project" value="TreeGrafter"/>
</dbReference>
<accession>A0A8I6S5D9</accession>
<dbReference type="SUPFAM" id="SSF109993">
    <property type="entry name" value="VPS9 domain"/>
    <property type="match status" value="1"/>
</dbReference>
<keyword evidence="5" id="KW-1185">Reference proteome</keyword>
<dbReference type="GO" id="GO:0005085">
    <property type="term" value="F:guanyl-nucleotide exchange factor activity"/>
    <property type="evidence" value="ECO:0007669"/>
    <property type="project" value="InterPro"/>
</dbReference>
<dbReference type="GO" id="GO:0030139">
    <property type="term" value="C:endocytic vesicle"/>
    <property type="evidence" value="ECO:0007669"/>
    <property type="project" value="TreeGrafter"/>
</dbReference>
<dbReference type="GO" id="GO:0016192">
    <property type="term" value="P:vesicle-mediated transport"/>
    <property type="evidence" value="ECO:0007669"/>
    <property type="project" value="InterPro"/>
</dbReference>
<proteinExistence type="predicted"/>
<dbReference type="Gene3D" id="1.20.1050.80">
    <property type="entry name" value="VPS9 domain"/>
    <property type="match status" value="1"/>
</dbReference>
<evidence type="ECO:0000259" key="3">
    <source>
        <dbReference type="PROSITE" id="PS51205"/>
    </source>
</evidence>
<keyword evidence="1" id="KW-0175">Coiled coil</keyword>
<dbReference type="InterPro" id="IPR037191">
    <property type="entry name" value="VPS9_dom_sf"/>
</dbReference>
<dbReference type="OMA" id="GHYQANV"/>
<evidence type="ECO:0000256" key="2">
    <source>
        <dbReference type="SAM" id="MobiDB-lite"/>
    </source>
</evidence>
<dbReference type="PANTHER" id="PTHR23101:SF122">
    <property type="entry name" value="RABAPTIN-5-ASSOCIATED EXCHANGE FACTOR FOR RAB5"/>
    <property type="match status" value="1"/>
</dbReference>
<evidence type="ECO:0000313" key="4">
    <source>
        <dbReference type="EnsemblMetazoa" id="XP_014259039.1"/>
    </source>
</evidence>
<reference evidence="4" key="1">
    <citation type="submission" date="2022-01" db="UniProtKB">
        <authorList>
            <consortium name="EnsemblMetazoa"/>
        </authorList>
    </citation>
    <scope>IDENTIFICATION</scope>
</reference>
<dbReference type="KEGG" id="clec:106672265"/>
<feature type="domain" description="VPS9" evidence="3">
    <location>
        <begin position="214"/>
        <end position="357"/>
    </location>
</feature>
<dbReference type="Proteomes" id="UP000494040">
    <property type="component" value="Unassembled WGS sequence"/>
</dbReference>
<dbReference type="Gene3D" id="1.10.246.120">
    <property type="match status" value="1"/>
</dbReference>
<dbReference type="Pfam" id="PF02204">
    <property type="entry name" value="VPS9"/>
    <property type="match status" value="1"/>
</dbReference>
<dbReference type="InterPro" id="IPR045046">
    <property type="entry name" value="Vps9-like"/>
</dbReference>
<evidence type="ECO:0000313" key="5">
    <source>
        <dbReference type="Proteomes" id="UP000494040"/>
    </source>
</evidence>
<dbReference type="SMART" id="SM00167">
    <property type="entry name" value="VPS9"/>
    <property type="match status" value="1"/>
</dbReference>
<dbReference type="PROSITE" id="PS51205">
    <property type="entry name" value="VPS9"/>
    <property type="match status" value="1"/>
</dbReference>
<dbReference type="RefSeq" id="XP_014259039.1">
    <property type="nucleotide sequence ID" value="XM_014403553.2"/>
</dbReference>
<dbReference type="OrthoDB" id="300289at2759"/>
<dbReference type="InterPro" id="IPR003123">
    <property type="entry name" value="VPS9"/>
</dbReference>
<dbReference type="GeneID" id="106672265"/>
<dbReference type="InterPro" id="IPR041545">
    <property type="entry name" value="DUF5601"/>
</dbReference>
<feature type="coiled-coil region" evidence="1">
    <location>
        <begin position="404"/>
        <end position="431"/>
    </location>
</feature>
<name>A0A8I6S5D9_CIMLE</name>
<dbReference type="AlphaFoldDB" id="A0A8I6S5D9"/>
<dbReference type="EnsemblMetazoa" id="XM_014403553.2">
    <property type="protein sequence ID" value="XP_014259039.1"/>
    <property type="gene ID" value="LOC106672265"/>
</dbReference>
<feature type="compositionally biased region" description="Polar residues" evidence="2">
    <location>
        <begin position="574"/>
        <end position="588"/>
    </location>
</feature>
<dbReference type="Pfam" id="PF18151">
    <property type="entry name" value="DUF5601"/>
    <property type="match status" value="1"/>
</dbReference>
<feature type="region of interest" description="Disordered" evidence="2">
    <location>
        <begin position="552"/>
        <end position="631"/>
    </location>
</feature>
<dbReference type="PANTHER" id="PTHR23101">
    <property type="entry name" value="RAB GDP/GTP EXCHANGE FACTOR"/>
    <property type="match status" value="1"/>
</dbReference>
<dbReference type="Gene3D" id="1.20.5.4770">
    <property type="match status" value="1"/>
</dbReference>
<evidence type="ECO:0000256" key="1">
    <source>
        <dbReference type="SAM" id="Coils"/>
    </source>
</evidence>
<sequence length="631" mass="71501">MYARKKASLRIDESYLKCKSCKEYYGNEEWDGLCSQCNREQIQKRREKEAKFEKEIQQKSPVTGFTKFEEKKRLQTEKKNKLLKIKVFGMSPNSKEGRVEALFGPDTKEAEAIHQSCQELFNTVGAKVETDIHKCIKTFYKKIICEAENPMTSIEDVSERTQNFYQILNKRMDEEQVYSGVTNEQKEQLLDYTEKYAMTCLYHSLFCPANTTDEEKDLNIQKRIRQLNWVSATHVDCRISETSTEVHDLVYSAITDLLGMDSAKAPQDKLRCVVRCCRKILMLMQKCVGGPASADEFLPALIFIVLKANPARLKSNINYVTRFCNASRLMSGEGGYYFTNLCCAVSFIENLTAESLNMPEDEFQQYMEGKILPSSTWESALIMCEGMHLMNENMVIFADIRKRQEVARNQIAMLKAKNQKFEEEMLNKINELKENIPLKLRPLKEPTDLDAEDPFVPNLPPPLAPQIVSHEADVKPPAKIESPESPDWHLTSLPDQTLTSINYDFDLSDLSGGETSTCEDLNTSTLQSIEIASVQSLDLNAYHPTIASKSGYSLLDGDQSPKSSEQLPSPLKPQPTSTYHGFSSQGWQIPSIPCDTGAAPFSSDSRRLENQNNNNSNIGKLGRVPDANTYN</sequence>
<organism evidence="4 5">
    <name type="scientific">Cimex lectularius</name>
    <name type="common">Bed bug</name>
    <name type="synonym">Acanthia lectularia</name>
    <dbReference type="NCBI Taxonomy" id="79782"/>
    <lineage>
        <taxon>Eukaryota</taxon>
        <taxon>Metazoa</taxon>
        <taxon>Ecdysozoa</taxon>
        <taxon>Arthropoda</taxon>
        <taxon>Hexapoda</taxon>
        <taxon>Insecta</taxon>
        <taxon>Pterygota</taxon>
        <taxon>Neoptera</taxon>
        <taxon>Paraneoptera</taxon>
        <taxon>Hemiptera</taxon>
        <taxon>Heteroptera</taxon>
        <taxon>Panheteroptera</taxon>
        <taxon>Cimicomorpha</taxon>
        <taxon>Cimicidae</taxon>
        <taxon>Cimex</taxon>
    </lineage>
</organism>
<dbReference type="CTD" id="38144"/>